<accession>A0A5N5WLV1</accession>
<keyword evidence="5" id="KW-1185">Reference proteome</keyword>
<dbReference type="InterPro" id="IPR031728">
    <property type="entry name" value="GlcAase_C"/>
</dbReference>
<evidence type="ECO:0000313" key="5">
    <source>
        <dbReference type="Proteomes" id="UP000326565"/>
    </source>
</evidence>
<protein>
    <submittedName>
        <fullName evidence="4">Glycoside hydrolase superfamily</fullName>
    </submittedName>
</protein>
<dbReference type="Proteomes" id="UP000326565">
    <property type="component" value="Unassembled WGS sequence"/>
</dbReference>
<feature type="compositionally biased region" description="Low complexity" evidence="1">
    <location>
        <begin position="439"/>
        <end position="450"/>
    </location>
</feature>
<dbReference type="Pfam" id="PF16862">
    <property type="entry name" value="Glyco_hydro_79C"/>
    <property type="match status" value="1"/>
</dbReference>
<dbReference type="PANTHER" id="PTHR36183">
    <property type="entry name" value="BETA-GLUCURONIDASE"/>
    <property type="match status" value="1"/>
</dbReference>
<organism evidence="4 5">
    <name type="scientific">Aspergillus leporis</name>
    <dbReference type="NCBI Taxonomy" id="41062"/>
    <lineage>
        <taxon>Eukaryota</taxon>
        <taxon>Fungi</taxon>
        <taxon>Dikarya</taxon>
        <taxon>Ascomycota</taxon>
        <taxon>Pezizomycotina</taxon>
        <taxon>Eurotiomycetes</taxon>
        <taxon>Eurotiomycetidae</taxon>
        <taxon>Eurotiales</taxon>
        <taxon>Aspergillaceae</taxon>
        <taxon>Aspergillus</taxon>
        <taxon>Aspergillus subgen. Circumdati</taxon>
    </lineage>
</organism>
<evidence type="ECO:0000313" key="4">
    <source>
        <dbReference type="EMBL" id="KAB8068677.1"/>
    </source>
</evidence>
<dbReference type="GO" id="GO:0016787">
    <property type="term" value="F:hydrolase activity"/>
    <property type="evidence" value="ECO:0007669"/>
    <property type="project" value="UniProtKB-KW"/>
</dbReference>
<dbReference type="EMBL" id="ML732379">
    <property type="protein sequence ID" value="KAB8068677.1"/>
    <property type="molecule type" value="Genomic_DNA"/>
</dbReference>
<dbReference type="Gene3D" id="3.20.20.80">
    <property type="entry name" value="Glycosidases"/>
    <property type="match status" value="1"/>
</dbReference>
<dbReference type="AlphaFoldDB" id="A0A5N5WLV1"/>
<dbReference type="InterPro" id="IPR052974">
    <property type="entry name" value="GH79_Enzymes"/>
</dbReference>
<keyword evidence="4" id="KW-0378">Hydrolase</keyword>
<evidence type="ECO:0000259" key="3">
    <source>
        <dbReference type="Pfam" id="PF16862"/>
    </source>
</evidence>
<feature type="chain" id="PRO_5025057833" evidence="2">
    <location>
        <begin position="17"/>
        <end position="535"/>
    </location>
</feature>
<proteinExistence type="predicted"/>
<gene>
    <name evidence="4" type="ORF">BDV29DRAFT_199242</name>
</gene>
<feature type="signal peptide" evidence="2">
    <location>
        <begin position="1"/>
        <end position="16"/>
    </location>
</feature>
<dbReference type="InterPro" id="IPR017853">
    <property type="entry name" value="GH"/>
</dbReference>
<evidence type="ECO:0000256" key="1">
    <source>
        <dbReference type="SAM" id="MobiDB-lite"/>
    </source>
</evidence>
<name>A0A5N5WLV1_9EURO</name>
<reference evidence="4 5" key="1">
    <citation type="submission" date="2019-04" db="EMBL/GenBank/DDBJ databases">
        <title>Friends and foes A comparative genomics study of 23 Aspergillus species from section Flavi.</title>
        <authorList>
            <consortium name="DOE Joint Genome Institute"/>
            <person name="Kjaerbolling I."/>
            <person name="Vesth T."/>
            <person name="Frisvad J.C."/>
            <person name="Nybo J.L."/>
            <person name="Theobald S."/>
            <person name="Kildgaard S."/>
            <person name="Isbrandt T."/>
            <person name="Kuo A."/>
            <person name="Sato A."/>
            <person name="Lyhne E.K."/>
            <person name="Kogle M.E."/>
            <person name="Wiebenga A."/>
            <person name="Kun R.S."/>
            <person name="Lubbers R.J."/>
            <person name="Makela M.R."/>
            <person name="Barry K."/>
            <person name="Chovatia M."/>
            <person name="Clum A."/>
            <person name="Daum C."/>
            <person name="Haridas S."/>
            <person name="He G."/>
            <person name="LaButti K."/>
            <person name="Lipzen A."/>
            <person name="Mondo S."/>
            <person name="Riley R."/>
            <person name="Salamov A."/>
            <person name="Simmons B.A."/>
            <person name="Magnuson J.K."/>
            <person name="Henrissat B."/>
            <person name="Mortensen U.H."/>
            <person name="Larsen T.O."/>
            <person name="Devries R.P."/>
            <person name="Grigoriev I.V."/>
            <person name="Machida M."/>
            <person name="Baker S.E."/>
            <person name="Andersen M.R."/>
        </authorList>
    </citation>
    <scope>NUCLEOTIDE SEQUENCE [LARGE SCALE GENOMIC DNA]</scope>
    <source>
        <strain evidence="4 5">CBS 151.66</strain>
    </source>
</reference>
<sequence length="535" mass="58460">MESLLLCLLFFNVTFASSVSTISIPLNGSQRVLRGDLYGYSIEPSSAAPYLRSNLASKVLGYVAEIAGVPAPIRIGGNIADQTVFDETLETPSQALPNETTVSVLRIKRDWFGGWKEYFPRGTNILYTLNLRNETDSWATAMHEANAAMGVLGKSLSHFELGNEIDHYINKGWREADWDTKQYTKQWRRLTSQILSSAFYKNATDKPRFQAAVFADPPMIPDQQDEIDDFDIINVTRAGLVDPKIIDSYAVHLYPQSTCDEVRRARLSLNLLSNHNVIWRNLSQYIPQEAAARAAGSRLVLGETNSASCSGRSGISDTFGAALWATDYVLTAATIGIEQVYFHLGHQSEYSAFTPLPYAYKGENLTAGVRANFFSHLFLAHVVASETSEPLQIAALPAANASDFSGYAIFGNKGQSNLEKLVFIDLGVWNSTSGVHNPSTLSSADSSSTSPGVRPSRTLQIQTTWRPGTRVDILRLQGPGTNAKSGVTVSGIGIDSVTGNLIGQKLTEQKVVTNGGFLTFELRQAEGILIEKISK</sequence>
<dbReference type="PANTHER" id="PTHR36183:SF2">
    <property type="entry name" value="BETA-GLUCURONIDASE C-TERMINAL DOMAIN-CONTAINING PROTEIN"/>
    <property type="match status" value="1"/>
</dbReference>
<dbReference type="OrthoDB" id="2831684at2759"/>
<feature type="domain" description="Beta-glucuronidase C-terminal" evidence="3">
    <location>
        <begin position="406"/>
        <end position="528"/>
    </location>
</feature>
<evidence type="ECO:0000256" key="2">
    <source>
        <dbReference type="SAM" id="SignalP"/>
    </source>
</evidence>
<feature type="region of interest" description="Disordered" evidence="1">
    <location>
        <begin position="437"/>
        <end position="457"/>
    </location>
</feature>
<keyword evidence="2" id="KW-0732">Signal</keyword>
<dbReference type="SUPFAM" id="SSF51445">
    <property type="entry name" value="(Trans)glycosidases"/>
    <property type="match status" value="1"/>
</dbReference>